<dbReference type="PANTHER" id="PTHR22930:SF269">
    <property type="entry name" value="NUCLEASE HARBI1-LIKE PROTEIN"/>
    <property type="match status" value="1"/>
</dbReference>
<dbReference type="InterPro" id="IPR045249">
    <property type="entry name" value="HARBI1-like"/>
</dbReference>
<evidence type="ECO:0000256" key="3">
    <source>
        <dbReference type="ARBA" id="ARBA00006958"/>
    </source>
</evidence>
<dbReference type="PANTHER" id="PTHR22930">
    <property type="match status" value="1"/>
</dbReference>
<feature type="domain" description="DDE Tnp4" evidence="8">
    <location>
        <begin position="75"/>
        <end position="267"/>
    </location>
</feature>
<dbReference type="GO" id="GO:0005634">
    <property type="term" value="C:nucleus"/>
    <property type="evidence" value="ECO:0007669"/>
    <property type="project" value="UniProtKB-SubCell"/>
</dbReference>
<comment type="subcellular location">
    <subcellularLocation>
        <location evidence="2">Nucleus</location>
    </subcellularLocation>
</comment>
<keyword evidence="7" id="KW-0539">Nucleus</keyword>
<dbReference type="Proteomes" id="UP000504618">
    <property type="component" value="Unplaced"/>
</dbReference>
<sequence>MTRKYSIWHTLTVCGERRSFRIGRSTAHKIIPETCEAIISTLQPIYFPPMTRDMWRNVTDGFWQKCNFPNCIGAVDGKHIRIKAPKNSGSQFFNYKKFFSIVLMAANYVFTWVDLEFYGSMNDGAIWTNSDFGTALEQGTADLPHSEPLPGGVEPFPFSFVGDEAFPLKPYMMRLYAKPKGRRRQNDEALRNEAALDSDEDPVDVDPALQALTMPQRIFNYRLSKARRVIENTFGILVAKWQILAGQICSKVENAESIVMALLCLHNFLIESDLPEAPQHRNYLRPGLIDGEGPNSEPLENGEWRNEVQPGGVLHRVNRVEGLNPARAVIDQRDKLRDFFLTEVGEVIWQYDYAFRNVPIVRGSL</sequence>
<evidence type="ECO:0000256" key="7">
    <source>
        <dbReference type="ARBA" id="ARBA00023242"/>
    </source>
</evidence>
<dbReference type="GeneID" id="112451734"/>
<keyword evidence="6" id="KW-0378">Hydrolase</keyword>
<evidence type="ECO:0000313" key="9">
    <source>
        <dbReference type="Proteomes" id="UP000504618"/>
    </source>
</evidence>
<keyword evidence="4" id="KW-0540">Nuclease</keyword>
<dbReference type="GO" id="GO:0016787">
    <property type="term" value="F:hydrolase activity"/>
    <property type="evidence" value="ECO:0007669"/>
    <property type="project" value="UniProtKB-KW"/>
</dbReference>
<gene>
    <name evidence="10" type="primary">LOC112451734</name>
</gene>
<comment type="cofactor">
    <cofactor evidence="1">
        <name>a divalent metal cation</name>
        <dbReference type="ChEBI" id="CHEBI:60240"/>
    </cofactor>
</comment>
<protein>
    <submittedName>
        <fullName evidence="10">Uncharacterized protein LOC112451734</fullName>
    </submittedName>
</protein>
<evidence type="ECO:0000259" key="8">
    <source>
        <dbReference type="Pfam" id="PF13359"/>
    </source>
</evidence>
<evidence type="ECO:0000313" key="10">
    <source>
        <dbReference type="RefSeq" id="XP_024867326.1"/>
    </source>
</evidence>
<dbReference type="OrthoDB" id="7548158at2759"/>
<keyword evidence="9" id="KW-1185">Reference proteome</keyword>
<proteinExistence type="inferred from homology"/>
<dbReference type="GO" id="GO:0046872">
    <property type="term" value="F:metal ion binding"/>
    <property type="evidence" value="ECO:0007669"/>
    <property type="project" value="UniProtKB-KW"/>
</dbReference>
<accession>A0A6J1PD48</accession>
<reference evidence="10" key="1">
    <citation type="submission" date="2025-08" db="UniProtKB">
        <authorList>
            <consortium name="RefSeq"/>
        </authorList>
    </citation>
    <scope>IDENTIFICATION</scope>
    <source>
        <tissue evidence="10">Whole body</tissue>
    </source>
</reference>
<dbReference type="GO" id="GO:0004518">
    <property type="term" value="F:nuclease activity"/>
    <property type="evidence" value="ECO:0007669"/>
    <property type="project" value="UniProtKB-KW"/>
</dbReference>
<evidence type="ECO:0000256" key="6">
    <source>
        <dbReference type="ARBA" id="ARBA00022801"/>
    </source>
</evidence>
<dbReference type="InterPro" id="IPR027806">
    <property type="entry name" value="HARBI1_dom"/>
</dbReference>
<evidence type="ECO:0000256" key="5">
    <source>
        <dbReference type="ARBA" id="ARBA00022723"/>
    </source>
</evidence>
<dbReference type="AlphaFoldDB" id="A0A6J1PD48"/>
<dbReference type="Pfam" id="PF13359">
    <property type="entry name" value="DDE_Tnp_4"/>
    <property type="match status" value="1"/>
</dbReference>
<comment type="similarity">
    <text evidence="3">Belongs to the HARBI1 family.</text>
</comment>
<organism evidence="9 10">
    <name type="scientific">Temnothorax curvispinosus</name>
    <dbReference type="NCBI Taxonomy" id="300111"/>
    <lineage>
        <taxon>Eukaryota</taxon>
        <taxon>Metazoa</taxon>
        <taxon>Ecdysozoa</taxon>
        <taxon>Arthropoda</taxon>
        <taxon>Hexapoda</taxon>
        <taxon>Insecta</taxon>
        <taxon>Pterygota</taxon>
        <taxon>Neoptera</taxon>
        <taxon>Endopterygota</taxon>
        <taxon>Hymenoptera</taxon>
        <taxon>Apocrita</taxon>
        <taxon>Aculeata</taxon>
        <taxon>Formicoidea</taxon>
        <taxon>Formicidae</taxon>
        <taxon>Myrmicinae</taxon>
        <taxon>Temnothorax</taxon>
    </lineage>
</organism>
<evidence type="ECO:0000256" key="1">
    <source>
        <dbReference type="ARBA" id="ARBA00001968"/>
    </source>
</evidence>
<name>A0A6J1PD48_9HYME</name>
<keyword evidence="5" id="KW-0479">Metal-binding</keyword>
<evidence type="ECO:0000256" key="4">
    <source>
        <dbReference type="ARBA" id="ARBA00022722"/>
    </source>
</evidence>
<evidence type="ECO:0000256" key="2">
    <source>
        <dbReference type="ARBA" id="ARBA00004123"/>
    </source>
</evidence>
<dbReference type="RefSeq" id="XP_024867326.1">
    <property type="nucleotide sequence ID" value="XM_025011558.1"/>
</dbReference>